<evidence type="ECO:0000313" key="3">
    <source>
        <dbReference type="Proteomes" id="UP001589575"/>
    </source>
</evidence>
<gene>
    <name evidence="2" type="ORF">ACFFX0_06300</name>
</gene>
<dbReference type="EMBL" id="JBHMFI010000001">
    <property type="protein sequence ID" value="MFB9070826.1"/>
    <property type="molecule type" value="Genomic_DNA"/>
</dbReference>
<name>A0ABV5FVX0_9MICC</name>
<reference evidence="2 3" key="1">
    <citation type="submission" date="2024-09" db="EMBL/GenBank/DDBJ databases">
        <authorList>
            <person name="Sun Q."/>
            <person name="Mori K."/>
        </authorList>
    </citation>
    <scope>NUCLEOTIDE SEQUENCE [LARGE SCALE GENOMIC DNA]</scope>
    <source>
        <strain evidence="2 3">CCM 7609</strain>
    </source>
</reference>
<organism evidence="2 3">
    <name type="scientific">Citricoccus parietis</name>
    <dbReference type="NCBI Taxonomy" id="592307"/>
    <lineage>
        <taxon>Bacteria</taxon>
        <taxon>Bacillati</taxon>
        <taxon>Actinomycetota</taxon>
        <taxon>Actinomycetes</taxon>
        <taxon>Micrococcales</taxon>
        <taxon>Micrococcaceae</taxon>
        <taxon>Citricoccus</taxon>
    </lineage>
</organism>
<feature type="compositionally biased region" description="Low complexity" evidence="1">
    <location>
        <begin position="56"/>
        <end position="68"/>
    </location>
</feature>
<proteinExistence type="predicted"/>
<comment type="caution">
    <text evidence="2">The sequence shown here is derived from an EMBL/GenBank/DDBJ whole genome shotgun (WGS) entry which is preliminary data.</text>
</comment>
<keyword evidence="3" id="KW-1185">Reference proteome</keyword>
<evidence type="ECO:0000313" key="2">
    <source>
        <dbReference type="EMBL" id="MFB9070826.1"/>
    </source>
</evidence>
<accession>A0ABV5FVX0</accession>
<protein>
    <submittedName>
        <fullName evidence="2">Uncharacterized protein</fullName>
    </submittedName>
</protein>
<feature type="region of interest" description="Disordered" evidence="1">
    <location>
        <begin position="16"/>
        <end position="95"/>
    </location>
</feature>
<evidence type="ECO:0000256" key="1">
    <source>
        <dbReference type="SAM" id="MobiDB-lite"/>
    </source>
</evidence>
<feature type="region of interest" description="Disordered" evidence="1">
    <location>
        <begin position="110"/>
        <end position="133"/>
    </location>
</feature>
<sequence length="143" mass="14661">MGVFAWRAAWRRSWRADEERPGALTVRPARPVLPVRSVVAASRTGAPDEPDESDRSVGSAGGAPCSSGGSVGSTEVRSWPAGGKAGGKNVVAPGSRTSVASMWCTDPMTSVASWSQDSPSSQAPSPSSSAAWGPWCSASGWCP</sequence>
<dbReference type="Proteomes" id="UP001589575">
    <property type="component" value="Unassembled WGS sequence"/>
</dbReference>